<proteinExistence type="predicted"/>
<sequence length="871" mass="97800">MALAWQSPVYLERRRLLDLLPEGPGFAIHLEAPAGFGKSVLAGQLAARLPLRTLWASALLGEPKALLARSLGLPEEVPWGAVVAALQEVPSLVVLEDLSGQEDLSPLLRTLPCLLVLASRKPLPYPELPKLLAEGRLVHLGAQDLAFTPEEAQTLFAGREGWEEAHRATGGWPLPLFLSALTGEPPKPQALLQGLKESLSPEELQEGLLLAALPYLHLAHATPATESLFQRGLLRRLPQGFRLHDLLREMARKNLLPEVQEAVRRAEGRLPPEVLAEAFYEAGLHRELLELMERPIQIDLPAERLLRFADLLRQGGPRAHLRLGEALLQCGKKEGFPLLEPLVEAEDPRVALTACGHLAYYLAEPMLGQDLPRARAYLERGLGLLERVPEELAGRFLNDAARVPYEEGRPEEALALLEEALRRLPPSSPFRPSPLLNLALLEFELKGSLLKRIAALEETLGSLRVSRPFVLPGHLRDLGRFYLLLGERERARDYLKRAAEEPGSPLASLEARMLLAHLEGDAEALRRLVAQAELWENRYLADEGRALLAELTGDEGLLEGLSGFFPSLARARLRQDPSLLPPYPEERLERLYWHAARYRLLREGGDLEALISLTDARERVLPGLLPLGLLPRNRPELARAYPLGEVLRSGWKEAIALRLEEIPPLRVMVLGTFQVHTPLGPAELRGKAREVFALLLLGLPREEVAFALWPDMPEAAALNNLYVWLARLRKLLEPWGVATYLGEEGLKRVEADLFALEEALQREDAERALALYREPLFSGLDHPHLDRKREEVFHRVRALFLKRREPRLLERLLELDPLDEEALLSLVERCLEQGQRARAERLLEAYRKRLKEELGERASPQVQALLRRLRG</sequence>
<dbReference type="GO" id="GO:0003677">
    <property type="term" value="F:DNA binding"/>
    <property type="evidence" value="ECO:0007669"/>
    <property type="project" value="InterPro"/>
</dbReference>
<evidence type="ECO:0000313" key="2">
    <source>
        <dbReference type="EMBL" id="TFU27253.1"/>
    </source>
</evidence>
<dbReference type="InterPro" id="IPR016032">
    <property type="entry name" value="Sig_transdc_resp-reg_C-effctor"/>
</dbReference>
<dbReference type="InterPro" id="IPR036388">
    <property type="entry name" value="WH-like_DNA-bd_sf"/>
</dbReference>
<gene>
    <name evidence="2" type="ORF">E0687_02540</name>
</gene>
<dbReference type="InterPro" id="IPR005158">
    <property type="entry name" value="BTAD"/>
</dbReference>
<dbReference type="InterPro" id="IPR011990">
    <property type="entry name" value="TPR-like_helical_dom_sf"/>
</dbReference>
<dbReference type="GO" id="GO:0006355">
    <property type="term" value="P:regulation of DNA-templated transcription"/>
    <property type="evidence" value="ECO:0007669"/>
    <property type="project" value="InterPro"/>
</dbReference>
<organism evidence="2 3">
    <name type="scientific">Thermus tengchongensis</name>
    <dbReference type="NCBI Taxonomy" id="1214928"/>
    <lineage>
        <taxon>Bacteria</taxon>
        <taxon>Thermotogati</taxon>
        <taxon>Deinococcota</taxon>
        <taxon>Deinococci</taxon>
        <taxon>Thermales</taxon>
        <taxon>Thermaceae</taxon>
        <taxon>Thermus</taxon>
    </lineage>
</organism>
<reference evidence="2 3" key="1">
    <citation type="submission" date="2019-03" db="EMBL/GenBank/DDBJ databases">
        <title>Thermus tengchongensis species for the arsenic transformation mechanism.</title>
        <authorList>
            <person name="Yuan G.C."/>
        </authorList>
    </citation>
    <scope>NUCLEOTIDE SEQUENCE [LARGE SCALE GENOMIC DNA]</scope>
    <source>
        <strain evidence="2 3">15W</strain>
    </source>
</reference>
<feature type="domain" description="Bacterial transcriptional activator" evidence="1">
    <location>
        <begin position="751"/>
        <end position="870"/>
    </location>
</feature>
<dbReference type="EMBL" id="SJZF01000003">
    <property type="protein sequence ID" value="TFU27253.1"/>
    <property type="molecule type" value="Genomic_DNA"/>
</dbReference>
<accession>A0A4Y9FFG9</accession>
<dbReference type="SUPFAM" id="SSF48452">
    <property type="entry name" value="TPR-like"/>
    <property type="match status" value="2"/>
</dbReference>
<evidence type="ECO:0000313" key="3">
    <source>
        <dbReference type="Proteomes" id="UP000297668"/>
    </source>
</evidence>
<comment type="caution">
    <text evidence="2">The sequence shown here is derived from an EMBL/GenBank/DDBJ whole genome shotgun (WGS) entry which is preliminary data.</text>
</comment>
<name>A0A4Y9FFG9_9DEIN</name>
<dbReference type="PANTHER" id="PTHR35807">
    <property type="entry name" value="TRANSCRIPTIONAL REGULATOR REDD-RELATED"/>
    <property type="match status" value="1"/>
</dbReference>
<dbReference type="InterPro" id="IPR051677">
    <property type="entry name" value="AfsR-DnrI-RedD_regulator"/>
</dbReference>
<dbReference type="Gene3D" id="1.25.40.10">
    <property type="entry name" value="Tetratricopeptide repeat domain"/>
    <property type="match status" value="2"/>
</dbReference>
<dbReference type="RefSeq" id="WP_135259597.1">
    <property type="nucleotide sequence ID" value="NZ_SJZF01000003.1"/>
</dbReference>
<dbReference type="Proteomes" id="UP000297668">
    <property type="component" value="Unassembled WGS sequence"/>
</dbReference>
<dbReference type="SMART" id="SM01043">
    <property type="entry name" value="BTAD"/>
    <property type="match status" value="1"/>
</dbReference>
<evidence type="ECO:0000259" key="1">
    <source>
        <dbReference type="SMART" id="SM01043"/>
    </source>
</evidence>
<dbReference type="Gene3D" id="1.10.10.10">
    <property type="entry name" value="Winged helix-like DNA-binding domain superfamily/Winged helix DNA-binding domain"/>
    <property type="match status" value="1"/>
</dbReference>
<protein>
    <submittedName>
        <fullName evidence="2">Transcriptional regulator</fullName>
    </submittedName>
</protein>
<dbReference type="SUPFAM" id="SSF46894">
    <property type="entry name" value="C-terminal effector domain of the bipartite response regulators"/>
    <property type="match status" value="1"/>
</dbReference>
<dbReference type="AlphaFoldDB" id="A0A4Y9FFG9"/>